<evidence type="ECO:0000313" key="4">
    <source>
        <dbReference type="Proteomes" id="UP001292079"/>
    </source>
</evidence>
<dbReference type="PROSITE" id="PS50174">
    <property type="entry name" value="G_PATCH"/>
    <property type="match status" value="1"/>
</dbReference>
<accession>A0AAE1Z8I6</accession>
<dbReference type="Proteomes" id="UP001292079">
    <property type="component" value="Unassembled WGS sequence"/>
</dbReference>
<evidence type="ECO:0000259" key="2">
    <source>
        <dbReference type="PROSITE" id="PS50174"/>
    </source>
</evidence>
<dbReference type="Pfam" id="PF01585">
    <property type="entry name" value="G-patch"/>
    <property type="match status" value="1"/>
</dbReference>
<evidence type="ECO:0000256" key="1">
    <source>
        <dbReference type="SAM" id="MobiDB-lite"/>
    </source>
</evidence>
<dbReference type="GO" id="GO:0003676">
    <property type="term" value="F:nucleic acid binding"/>
    <property type="evidence" value="ECO:0007669"/>
    <property type="project" value="InterPro"/>
</dbReference>
<feature type="compositionally biased region" description="Low complexity" evidence="1">
    <location>
        <begin position="336"/>
        <end position="345"/>
    </location>
</feature>
<feature type="domain" description="G-patch" evidence="2">
    <location>
        <begin position="573"/>
        <end position="613"/>
    </location>
</feature>
<dbReference type="EMBL" id="JALJAT010000005">
    <property type="protein sequence ID" value="KAK4469353.1"/>
    <property type="molecule type" value="Genomic_DNA"/>
</dbReference>
<organism evidence="3 4">
    <name type="scientific">Schistosoma mekongi</name>
    <name type="common">Parasitic worm</name>
    <dbReference type="NCBI Taxonomy" id="38744"/>
    <lineage>
        <taxon>Eukaryota</taxon>
        <taxon>Metazoa</taxon>
        <taxon>Spiralia</taxon>
        <taxon>Lophotrochozoa</taxon>
        <taxon>Platyhelminthes</taxon>
        <taxon>Trematoda</taxon>
        <taxon>Digenea</taxon>
        <taxon>Strigeidida</taxon>
        <taxon>Schistosomatoidea</taxon>
        <taxon>Schistosomatidae</taxon>
        <taxon>Schistosoma</taxon>
    </lineage>
</organism>
<comment type="caution">
    <text evidence="3">The sequence shown here is derived from an EMBL/GenBank/DDBJ whole genome shotgun (WGS) entry which is preliminary data.</text>
</comment>
<feature type="region of interest" description="Disordered" evidence="1">
    <location>
        <begin position="46"/>
        <end position="78"/>
    </location>
</feature>
<protein>
    <recommendedName>
        <fullName evidence="2">G-patch domain-containing protein</fullName>
    </recommendedName>
</protein>
<keyword evidence="4" id="KW-1185">Reference proteome</keyword>
<reference evidence="3" key="2">
    <citation type="journal article" date="2023" name="Infect Dis Poverty">
        <title>Chromosome-scale genome of the human blood fluke Schistosoma mekongi and its implications for public health.</title>
        <authorList>
            <person name="Zhou M."/>
            <person name="Xu L."/>
            <person name="Xu D."/>
            <person name="Chen W."/>
            <person name="Khan J."/>
            <person name="Hu Y."/>
            <person name="Huang H."/>
            <person name="Wei H."/>
            <person name="Zhang Y."/>
            <person name="Chusongsang P."/>
            <person name="Tanasarnprasert K."/>
            <person name="Hu X."/>
            <person name="Limpanont Y."/>
            <person name="Lv Z."/>
        </authorList>
    </citation>
    <scope>NUCLEOTIDE SEQUENCE</scope>
    <source>
        <strain evidence="3">LV_2022a</strain>
    </source>
</reference>
<reference evidence="3" key="1">
    <citation type="submission" date="2022-04" db="EMBL/GenBank/DDBJ databases">
        <authorList>
            <person name="Xu L."/>
            <person name="Lv Z."/>
        </authorList>
    </citation>
    <scope>NUCLEOTIDE SEQUENCE</scope>
    <source>
        <strain evidence="3">LV_2022a</strain>
    </source>
</reference>
<evidence type="ECO:0000313" key="3">
    <source>
        <dbReference type="EMBL" id="KAK4469353.1"/>
    </source>
</evidence>
<dbReference type="AlphaFoldDB" id="A0AAE1Z8I6"/>
<dbReference type="InterPro" id="IPR000467">
    <property type="entry name" value="G_patch_dom"/>
</dbReference>
<sequence length="613" mass="68228">MLMNRSNSNHHCLLRHDPVTARAISRLSHGVARLTASLTPNRQYRHFRTRHTKSRNRTESESTLKDNQPITTGSKRKWQPDKIELDTIMEMDHSTVCLKPSIQLSSSSSNIESLQHVTLSIDALNLQTKQISSFSCSNPLLHKSLSSDHIEAMGRYSSGSSMLSITASSDNNNNESDASSHDADVEDAYHGDLLHLKGDRSLLRVTRRKPTVLDKHSYDLWKPGDTVYNCGGGGDSSDGLSINIKIPRLTSTCIHNTTSSSGLCEHSSCKLSPAISSSSHHINSSIIASSSSDTNHHRRRKNQCKCRLQNKSDITDKHKSEEYICHKGCIKDGPRSSSSSSLTTEDSSDENCSNGFGVYKHRLASISEYQKSCDTDMVKITSCRSNNKTTKKIIKSSAKVDSNHVIATSDSLNSSKYPLDDSNNSTLDEPVDPELSGLLQETWPLLSARAKLGYAKAMNLSNSKRYPNSKKRNTPNNLKVKEDSKCIKNNSIKFVPSKLDHLNVQKDSCVHTSKPNRQMPTPPWMISDNESLRDSDEFDSDHNKKVYTTYVNSQRPCIDNWKPELSNAKPLTETNKGHCLLQKLGWKPGDCLGKINKGLITPVDCKDSHQFSM</sequence>
<proteinExistence type="predicted"/>
<feature type="region of interest" description="Disordered" evidence="1">
    <location>
        <begin position="332"/>
        <end position="351"/>
    </location>
</feature>
<gene>
    <name evidence="3" type="ORF">MN116_006585</name>
</gene>
<feature type="compositionally biased region" description="Basic residues" evidence="1">
    <location>
        <begin position="46"/>
        <end position="55"/>
    </location>
</feature>
<name>A0AAE1Z8I6_SCHME</name>